<keyword evidence="7" id="KW-0675">Receptor</keyword>
<keyword evidence="12" id="KW-1185">Reference proteome</keyword>
<dbReference type="Pfam" id="PF00060">
    <property type="entry name" value="Lig_chan"/>
    <property type="match status" value="1"/>
</dbReference>
<accession>A0ABP1Q4N9</accession>
<feature type="transmembrane region" description="Helical" evidence="9">
    <location>
        <begin position="33"/>
        <end position="51"/>
    </location>
</feature>
<keyword evidence="8" id="KW-0325">Glycoprotein</keyword>
<keyword evidence="5 9" id="KW-1133">Transmembrane helix</keyword>
<dbReference type="InterPro" id="IPR001508">
    <property type="entry name" value="Iono_Glu_rcpt_met"/>
</dbReference>
<protein>
    <recommendedName>
        <fullName evidence="10">Ionotropic glutamate receptor C-terminal domain-containing protein</fullName>
    </recommendedName>
</protein>
<evidence type="ECO:0000256" key="3">
    <source>
        <dbReference type="ARBA" id="ARBA00022475"/>
    </source>
</evidence>
<keyword evidence="4 9" id="KW-0812">Transmembrane</keyword>
<evidence type="ECO:0000256" key="7">
    <source>
        <dbReference type="ARBA" id="ARBA00023170"/>
    </source>
</evidence>
<feature type="non-terminal residue" evidence="11">
    <location>
        <position position="1"/>
    </location>
</feature>
<evidence type="ECO:0000256" key="9">
    <source>
        <dbReference type="SAM" id="Phobius"/>
    </source>
</evidence>
<comment type="subcellular location">
    <subcellularLocation>
        <location evidence="1">Cell membrane</location>
        <topology evidence="1">Multi-pass membrane protein</topology>
    </subcellularLocation>
</comment>
<comment type="caution">
    <text evidence="11">The sequence shown here is derived from an EMBL/GenBank/DDBJ whole genome shotgun (WGS) entry which is preliminary data.</text>
</comment>
<proteinExistence type="inferred from homology"/>
<dbReference type="InterPro" id="IPR001320">
    <property type="entry name" value="Iontro_rcpt_C"/>
</dbReference>
<evidence type="ECO:0000259" key="10">
    <source>
        <dbReference type="Pfam" id="PF00060"/>
    </source>
</evidence>
<evidence type="ECO:0000256" key="8">
    <source>
        <dbReference type="ARBA" id="ARBA00023180"/>
    </source>
</evidence>
<gene>
    <name evidence="11" type="ORF">ODALV1_LOCUS5873</name>
</gene>
<evidence type="ECO:0000256" key="4">
    <source>
        <dbReference type="ARBA" id="ARBA00022692"/>
    </source>
</evidence>
<reference evidence="11 12" key="1">
    <citation type="submission" date="2024-08" db="EMBL/GenBank/DDBJ databases">
        <authorList>
            <person name="Cucini C."/>
            <person name="Frati F."/>
        </authorList>
    </citation>
    <scope>NUCLEOTIDE SEQUENCE [LARGE SCALE GENOMIC DNA]</scope>
</reference>
<organism evidence="11 12">
    <name type="scientific">Orchesella dallaii</name>
    <dbReference type="NCBI Taxonomy" id="48710"/>
    <lineage>
        <taxon>Eukaryota</taxon>
        <taxon>Metazoa</taxon>
        <taxon>Ecdysozoa</taxon>
        <taxon>Arthropoda</taxon>
        <taxon>Hexapoda</taxon>
        <taxon>Collembola</taxon>
        <taxon>Entomobryomorpha</taxon>
        <taxon>Entomobryoidea</taxon>
        <taxon>Orchesellidae</taxon>
        <taxon>Orchesellinae</taxon>
        <taxon>Orchesella</taxon>
    </lineage>
</organism>
<keyword evidence="6 9" id="KW-0472">Membrane</keyword>
<name>A0ABP1Q4N9_9HEXA</name>
<dbReference type="EMBL" id="CAXLJM020000018">
    <property type="protein sequence ID" value="CAL8084672.1"/>
    <property type="molecule type" value="Genomic_DNA"/>
</dbReference>
<sequence length="390" mass="45307">VWYYLLISLVMMGPLCYAMIRFRCWLCKGHPTLGTYYSMGSCIWFVYGALMKQGSVLKPMADSTRILFATWWIFVTILTAFYTANLTAYLTLSKVPIPYDKLDKIGYRDKWIARRGDTIEAVVKAGTTPNNDPNLTYAITGQRWPEFKRVRYNWDKYGKFLDNYKEIIELVRRQKYLLIDEQSRVERIVYKDFRAQSKKNTPLHKRCAFIMSKEPVLRIPYGMAFPKNSRWKPLFDPMLDKLTKAGLFHYWKTQDLPSKDPCNADSDFRERQLRNGDLMTTYCLCGTGYLLAFITFICECAHKYIFNKKMNNQLVPSEKPLGFYKGNLSVPPGAAPFFDTDKFLQNINGRDYVVMKTPDGRTKLVPKNGGLQALQPVYNPPPPITYSYMS</sequence>
<feature type="transmembrane region" description="Helical" evidence="9">
    <location>
        <begin position="6"/>
        <end position="26"/>
    </location>
</feature>
<evidence type="ECO:0000256" key="5">
    <source>
        <dbReference type="ARBA" id="ARBA00022989"/>
    </source>
</evidence>
<evidence type="ECO:0000313" key="12">
    <source>
        <dbReference type="Proteomes" id="UP001642540"/>
    </source>
</evidence>
<dbReference type="PRINTS" id="PR00177">
    <property type="entry name" value="NMDARECEPTOR"/>
</dbReference>
<feature type="transmembrane region" description="Helical" evidence="9">
    <location>
        <begin position="278"/>
        <end position="297"/>
    </location>
</feature>
<evidence type="ECO:0000256" key="6">
    <source>
        <dbReference type="ARBA" id="ARBA00023136"/>
    </source>
</evidence>
<dbReference type="SUPFAM" id="SSF53850">
    <property type="entry name" value="Periplasmic binding protein-like II"/>
    <property type="match status" value="1"/>
</dbReference>
<dbReference type="InterPro" id="IPR052192">
    <property type="entry name" value="Insect_Ionotropic_Sensory_Rcpt"/>
</dbReference>
<feature type="transmembrane region" description="Helical" evidence="9">
    <location>
        <begin position="71"/>
        <end position="92"/>
    </location>
</feature>
<dbReference type="PANTHER" id="PTHR42643">
    <property type="entry name" value="IONOTROPIC RECEPTOR 20A-RELATED"/>
    <property type="match status" value="1"/>
</dbReference>
<comment type="similarity">
    <text evidence="2">Belongs to the glutamate-gated ion channel (TC 1.A.10.1) family.</text>
</comment>
<dbReference type="Gene3D" id="1.10.287.70">
    <property type="match status" value="1"/>
</dbReference>
<keyword evidence="3" id="KW-1003">Cell membrane</keyword>
<evidence type="ECO:0000313" key="11">
    <source>
        <dbReference type="EMBL" id="CAL8084672.1"/>
    </source>
</evidence>
<evidence type="ECO:0000256" key="1">
    <source>
        <dbReference type="ARBA" id="ARBA00004651"/>
    </source>
</evidence>
<evidence type="ECO:0000256" key="2">
    <source>
        <dbReference type="ARBA" id="ARBA00008685"/>
    </source>
</evidence>
<feature type="domain" description="Ionotropic glutamate receptor C-terminal" evidence="10">
    <location>
        <begin position="1"/>
        <end position="268"/>
    </location>
</feature>
<dbReference type="PANTHER" id="PTHR42643:SF24">
    <property type="entry name" value="IONOTROPIC RECEPTOR 60A"/>
    <property type="match status" value="1"/>
</dbReference>
<dbReference type="Proteomes" id="UP001642540">
    <property type="component" value="Unassembled WGS sequence"/>
</dbReference>